<sequence length="163" mass="18442">MSLQCATPKRQHQRYSIPYTPTHLPLKGGTWTEECLQATYTLAKMSPLPFLLLLSLCWIRPQAFETTVCDCSEPLRMGILQFSDANCRPKENDKNNVQVKYGVYGEEQAAAHFPGYICAKWKNIKHITVSFFGQVVNVPDKISIDTTPSECNDMITHKKCNGN</sequence>
<accession>A0ABQ9Z1J5</accession>
<comment type="caution">
    <text evidence="1">The sequence shown here is derived from an EMBL/GenBank/DDBJ whole genome shotgun (WGS) entry which is preliminary data.</text>
</comment>
<evidence type="ECO:0000313" key="1">
    <source>
        <dbReference type="EMBL" id="KAK4006716.1"/>
    </source>
</evidence>
<protein>
    <submittedName>
        <fullName evidence="1">Uncharacterized protein</fullName>
    </submittedName>
</protein>
<dbReference type="Proteomes" id="UP001234178">
    <property type="component" value="Unassembled WGS sequence"/>
</dbReference>
<evidence type="ECO:0000313" key="2">
    <source>
        <dbReference type="Proteomes" id="UP001234178"/>
    </source>
</evidence>
<organism evidence="1 2">
    <name type="scientific">Daphnia magna</name>
    <dbReference type="NCBI Taxonomy" id="35525"/>
    <lineage>
        <taxon>Eukaryota</taxon>
        <taxon>Metazoa</taxon>
        <taxon>Ecdysozoa</taxon>
        <taxon>Arthropoda</taxon>
        <taxon>Crustacea</taxon>
        <taxon>Branchiopoda</taxon>
        <taxon>Diplostraca</taxon>
        <taxon>Cladocera</taxon>
        <taxon>Anomopoda</taxon>
        <taxon>Daphniidae</taxon>
        <taxon>Daphnia</taxon>
    </lineage>
</organism>
<name>A0ABQ9Z1J5_9CRUS</name>
<proteinExistence type="predicted"/>
<dbReference type="EMBL" id="JAOYFB010000002">
    <property type="protein sequence ID" value="KAK4006716.1"/>
    <property type="molecule type" value="Genomic_DNA"/>
</dbReference>
<gene>
    <name evidence="1" type="ORF">OUZ56_011874</name>
</gene>
<keyword evidence="2" id="KW-1185">Reference proteome</keyword>
<reference evidence="1 2" key="1">
    <citation type="journal article" date="2023" name="Nucleic Acids Res.">
        <title>The hologenome of Daphnia magna reveals possible DNA methylation and microbiome-mediated evolution of the host genome.</title>
        <authorList>
            <person name="Chaturvedi A."/>
            <person name="Li X."/>
            <person name="Dhandapani V."/>
            <person name="Marshall H."/>
            <person name="Kissane S."/>
            <person name="Cuenca-Cambronero M."/>
            <person name="Asole G."/>
            <person name="Calvet F."/>
            <person name="Ruiz-Romero M."/>
            <person name="Marangio P."/>
            <person name="Guigo R."/>
            <person name="Rago D."/>
            <person name="Mirbahai L."/>
            <person name="Eastwood N."/>
            <person name="Colbourne J.K."/>
            <person name="Zhou J."/>
            <person name="Mallon E."/>
            <person name="Orsini L."/>
        </authorList>
    </citation>
    <scope>NUCLEOTIDE SEQUENCE [LARGE SCALE GENOMIC DNA]</scope>
    <source>
        <strain evidence="1">LRV0_1</strain>
    </source>
</reference>